<organism evidence="1">
    <name type="scientific">Mus musculus</name>
    <name type="common">Mouse</name>
    <dbReference type="NCBI Taxonomy" id="10090"/>
    <lineage>
        <taxon>Eukaryota</taxon>
        <taxon>Metazoa</taxon>
        <taxon>Chordata</taxon>
        <taxon>Craniata</taxon>
        <taxon>Vertebrata</taxon>
        <taxon>Euteleostomi</taxon>
        <taxon>Mammalia</taxon>
        <taxon>Eutheria</taxon>
        <taxon>Euarchontoglires</taxon>
        <taxon>Glires</taxon>
        <taxon>Rodentia</taxon>
        <taxon>Myomorpha</taxon>
        <taxon>Muroidea</taxon>
        <taxon>Muridae</taxon>
        <taxon>Murinae</taxon>
        <taxon>Mus</taxon>
        <taxon>Mus</taxon>
    </lineage>
</organism>
<reference evidence="1" key="3">
    <citation type="journal article" date="2000" name="Genome Res.">
        <title>RIKEN integrated sequence analysis (RISA) system--384-format sequencing pipeline with 384 multicapillary sequencer.</title>
        <authorList>
            <person name="Shibata K."/>
            <person name="Itoh M."/>
            <person name="Aizawa K."/>
            <person name="Nagaoka S."/>
            <person name="Sasaki N."/>
            <person name="Carninci P."/>
            <person name="Konno H."/>
            <person name="Akiyama J."/>
            <person name="Nishi K."/>
            <person name="Kitsunai T."/>
            <person name="Tashiro H."/>
            <person name="Itoh M."/>
            <person name="Sumi N."/>
            <person name="Ishii Y."/>
            <person name="Nakamura S."/>
            <person name="Hazama M."/>
            <person name="Nishine T."/>
            <person name="Harada A."/>
            <person name="Yamamoto R."/>
            <person name="Matsumoto H."/>
            <person name="Sakaguchi S."/>
            <person name="Ikegami T."/>
            <person name="Kashiwagi K."/>
            <person name="Fujiwake S."/>
            <person name="Inoue K."/>
            <person name="Togawa Y."/>
            <person name="Izawa M."/>
            <person name="Ohara E."/>
            <person name="Watahiki M."/>
            <person name="Yoneda Y."/>
            <person name="Ishikawa T."/>
            <person name="Ozawa K."/>
            <person name="Tanaka T."/>
            <person name="Matsuura S."/>
            <person name="Kawai J."/>
            <person name="Okazaki Y."/>
            <person name="Muramatsu M."/>
            <person name="Inoue Y."/>
            <person name="Kira A."/>
            <person name="Hayashizaki Y."/>
        </authorList>
    </citation>
    <scope>NUCLEOTIDE SEQUENCE</scope>
    <source>
        <strain evidence="1">C57BL/6J</strain>
        <tissue evidence="1">Oviduct</tissue>
    </source>
</reference>
<dbReference type="EMBL" id="AK054058">
    <property type="protein sequence ID" value="BAC35640.1"/>
    <property type="molecule type" value="mRNA"/>
</dbReference>
<feature type="non-terminal residue" evidence="1">
    <location>
        <position position="1"/>
    </location>
</feature>
<proteinExistence type="evidence at transcript level"/>
<protein>
    <submittedName>
        <fullName evidence="1">Uncharacterized protein</fullName>
    </submittedName>
</protein>
<reference evidence="1" key="7">
    <citation type="journal article" date="2005" name="Science">
        <title>The Transcriptional Landscape of the Mammalian Genome.</title>
        <authorList>
            <consortium name="The FANTOM Consortium"/>
            <consortium name="Riken Genome Exploration Research Group and Genome Science Group (Genome Network Project Core Group)"/>
        </authorList>
    </citation>
    <scope>NUCLEOTIDE SEQUENCE</scope>
    <source>
        <strain evidence="1">C57BL/6J</strain>
        <tissue evidence="1">Oviduct</tissue>
    </source>
</reference>
<reference evidence="1" key="6">
    <citation type="journal article" date="2002" name="Nature">
        <title>Analysis of the mouse transcriptome based on functional annotation of 60,770 full-length cDNAs.</title>
        <authorList>
            <consortium name="The FANTOM Consortium and the RIKEN Genome Exploration Research Group Phase I and II Team"/>
        </authorList>
    </citation>
    <scope>NUCLEOTIDE SEQUENCE</scope>
    <source>
        <strain evidence="1">C57BL/6J</strain>
        <tissue evidence="1">Oviduct</tissue>
    </source>
</reference>
<name>Q8C6Q5_MOUSE</name>
<sequence>GLFVAVPCVFWSSREALFGKAAESGEPASHRWVSPPPLLVFSPFLFISSLFLVPLPSFSLSPPRRTFPEPGALFIHHGVRVVSGTGCGGGLDWAQSQGSFLGGDSGSSGGGEGRGNPTPAASELVGDLGSFLLLGSTFLSTARHCLHYFS</sequence>
<evidence type="ECO:0000313" key="1">
    <source>
        <dbReference type="EMBL" id="BAC35640.1"/>
    </source>
</evidence>
<reference evidence="1" key="1">
    <citation type="journal article" date="1999" name="Methods Enzymol.">
        <title>High-efficiency full-length cDNA cloning.</title>
        <authorList>
            <person name="Carninci P."/>
            <person name="Hayashizaki Y."/>
        </authorList>
    </citation>
    <scope>NUCLEOTIDE SEQUENCE</scope>
    <source>
        <strain evidence="1">C57BL/6J</strain>
        <tissue evidence="1">Oviduct</tissue>
    </source>
</reference>
<reference evidence="1" key="4">
    <citation type="journal article" date="2001" name="Nature">
        <title>Functional annotation of a full-length mouse cDNA collection.</title>
        <authorList>
            <consortium name="The RIKEN Genome Exploration Research Group Phase II Team and the FANTOM Consortium"/>
        </authorList>
    </citation>
    <scope>NUCLEOTIDE SEQUENCE</scope>
    <source>
        <strain evidence="1">C57BL/6J</strain>
        <tissue evidence="1">Oviduct</tissue>
    </source>
</reference>
<accession>Q8C6Q5</accession>
<reference evidence="1" key="8">
    <citation type="journal article" date="2005" name="Science">
        <title>Antisense Transcription in the Mammalian Transcriptome.</title>
        <authorList>
            <consortium name="RIKEN Genome Exploration Research Group and Genome Science Group (Genome Network Project Core Group) and the FANTOM Consortium"/>
        </authorList>
    </citation>
    <scope>NUCLEOTIDE SEQUENCE</scope>
    <source>
        <strain evidence="1">C57BL/6J</strain>
        <tissue evidence="1">Oviduct</tissue>
    </source>
</reference>
<dbReference type="AlphaFoldDB" id="Q8C6Q5"/>
<reference evidence="1" key="5">
    <citation type="submission" date="2001-07" db="EMBL/GenBank/DDBJ databases">
        <authorList>
            <person name="Adachi J."/>
            <person name="Aizawa K."/>
            <person name="Akimura T."/>
            <person name="Arakawa T."/>
            <person name="Bono H."/>
            <person name="Carninci P."/>
            <person name="Fukuda S."/>
            <person name="Furuno M."/>
            <person name="Hanagaki T."/>
            <person name="Hara A."/>
            <person name="Hashizume W."/>
            <person name="Hayashida K."/>
            <person name="Hayatsu N."/>
            <person name="Hiramoto K."/>
            <person name="Hiraoka T."/>
            <person name="Hirozane T."/>
            <person name="Hori F."/>
            <person name="Imotani K."/>
            <person name="Ishii Y."/>
            <person name="Itoh M."/>
            <person name="Kagawa I."/>
            <person name="Kasukawa T."/>
            <person name="Katoh H."/>
            <person name="Kawai J."/>
            <person name="Kojima Y."/>
            <person name="Kondo S."/>
            <person name="Konno H."/>
            <person name="Kouda M."/>
            <person name="Koya S."/>
            <person name="Kurihara C."/>
            <person name="Matsuyama T."/>
            <person name="Miyazaki A."/>
            <person name="Murata M."/>
            <person name="Nakamura M."/>
            <person name="Nishi K."/>
            <person name="Nomura K."/>
            <person name="Numazaki R."/>
            <person name="Ohno M."/>
            <person name="Ohsato N."/>
            <person name="Okazaki Y."/>
            <person name="Saito R."/>
            <person name="Saitoh H."/>
            <person name="Sakai C."/>
            <person name="Sakai K."/>
            <person name="Sakazume N."/>
            <person name="Sano H."/>
            <person name="Sasaki D."/>
            <person name="Shibata K."/>
            <person name="Shinagawa A."/>
            <person name="Shiraki T."/>
            <person name="Sogabe Y."/>
            <person name="Tagami M."/>
            <person name="Tagawa A."/>
            <person name="Takahashi F."/>
            <person name="Takaku-Akahira S."/>
            <person name="Takeda Y."/>
            <person name="Tanaka T."/>
            <person name="Tomaru A."/>
            <person name="Toya T."/>
            <person name="Yasunishi A."/>
            <person name="Muramatsu M."/>
            <person name="Hayashizaki Y."/>
        </authorList>
    </citation>
    <scope>NUCLEOTIDE SEQUENCE</scope>
    <source>
        <strain evidence="1">C57BL/6J</strain>
        <tissue evidence="1">Oviduct</tissue>
    </source>
</reference>
<reference evidence="1" key="2">
    <citation type="journal article" date="2000" name="Genome Res.">
        <title>Normalization and subtraction of cap-trapper-selected cDNAs to prepare full-length cDNA libraries for rapid discovery of new genes.</title>
        <authorList>
            <person name="Carninci P."/>
            <person name="Shibata Y."/>
            <person name="Hayatsu N."/>
            <person name="Sugahara Y."/>
            <person name="Shibata K."/>
            <person name="Itoh M."/>
            <person name="Konno H."/>
            <person name="Okazaki Y."/>
            <person name="Muramatsu M."/>
            <person name="Hayashizaki Y."/>
        </authorList>
    </citation>
    <scope>NUCLEOTIDE SEQUENCE</scope>
    <source>
        <strain evidence="1">C57BL/6J</strain>
        <tissue evidence="1">Oviduct</tissue>
    </source>
</reference>